<dbReference type="AlphaFoldDB" id="A0AAF3FE34"/>
<dbReference type="WBParaSite" id="MBELARI_LOCUS5260">
    <property type="protein sequence ID" value="MBELARI_LOCUS5260"/>
    <property type="gene ID" value="MBELARI_LOCUS5260"/>
</dbReference>
<keyword evidence="2" id="KW-1185">Reference proteome</keyword>
<sequence>MKEIFLIFLLAWSIDSYKNCDFDKDDCGFEFEEPWFITDRIYIPNVFNGPPMQLVSKNTRFVAAQGKFGGEPNGNLSSILWGLGEMPSKIKFLFSKSTHSTKLNVILSSQYETRCIDSITGVGLLQWNPRIVEIPPVSGTSQIIFQVTGIRNSFDVIALDNLQFEFAHQGQKAGPEFLFSNDRESSEPWVIVRGRALLEGKQRAKLVSPPVLLPHRSHLQMEVLISESAQITVIGSNDGGEEELWKGDGRAMEIGWNTVRIPIRHSTLPTRITIQAQSDRGQVAVSHTKIVDANGREMFCEATTPAIRPLQSEVVQRLTALQQLDDLPYLPPFPHRTFAANSMPFVPNTVPFPQFGALPISPAVVNMNRGMFNIPSAPIFFPPPTTLGPNFVDVPRETRNSIFRNPSQKNLGLNPPPPAIWTPPTTEPSQIVVFPKHPQPVISLATDEAGRPKSPQITEFLRSIGATPAMASQLKMLAKRLGFENLSGEEAQRALETAKQLFGNRIGSFDSLDLSKLSTLHKPHGVNPIKPIVAQKDPSLPKDLLSQLPSQSSLNAELVRKLGDVISLPQTQLDDSRPLTRKHLDFIVQNAYHKSLGE</sequence>
<evidence type="ECO:0000313" key="3">
    <source>
        <dbReference type="WBParaSite" id="MBELARI_LOCUS5260"/>
    </source>
</evidence>
<evidence type="ECO:0000313" key="2">
    <source>
        <dbReference type="Proteomes" id="UP000887575"/>
    </source>
</evidence>
<evidence type="ECO:0000256" key="1">
    <source>
        <dbReference type="SAM" id="SignalP"/>
    </source>
</evidence>
<keyword evidence="1" id="KW-0732">Signal</keyword>
<feature type="chain" id="PRO_5042105906" description="MAM domain-containing protein" evidence="1">
    <location>
        <begin position="17"/>
        <end position="598"/>
    </location>
</feature>
<organism evidence="2 3">
    <name type="scientific">Mesorhabditis belari</name>
    <dbReference type="NCBI Taxonomy" id="2138241"/>
    <lineage>
        <taxon>Eukaryota</taxon>
        <taxon>Metazoa</taxon>
        <taxon>Ecdysozoa</taxon>
        <taxon>Nematoda</taxon>
        <taxon>Chromadorea</taxon>
        <taxon>Rhabditida</taxon>
        <taxon>Rhabditina</taxon>
        <taxon>Rhabditomorpha</taxon>
        <taxon>Rhabditoidea</taxon>
        <taxon>Rhabditidae</taxon>
        <taxon>Mesorhabditinae</taxon>
        <taxon>Mesorhabditis</taxon>
    </lineage>
</organism>
<protein>
    <recommendedName>
        <fullName evidence="4">MAM domain-containing protein</fullName>
    </recommendedName>
</protein>
<proteinExistence type="predicted"/>
<reference evidence="3" key="1">
    <citation type="submission" date="2024-02" db="UniProtKB">
        <authorList>
            <consortium name="WormBaseParasite"/>
        </authorList>
    </citation>
    <scope>IDENTIFICATION</scope>
</reference>
<dbReference type="SUPFAM" id="SSF49899">
    <property type="entry name" value="Concanavalin A-like lectins/glucanases"/>
    <property type="match status" value="1"/>
</dbReference>
<name>A0AAF3FE34_9BILA</name>
<dbReference type="InterPro" id="IPR013320">
    <property type="entry name" value="ConA-like_dom_sf"/>
</dbReference>
<feature type="signal peptide" evidence="1">
    <location>
        <begin position="1"/>
        <end position="16"/>
    </location>
</feature>
<dbReference type="Proteomes" id="UP000887575">
    <property type="component" value="Unassembled WGS sequence"/>
</dbReference>
<accession>A0AAF3FE34</accession>
<dbReference type="Gene3D" id="2.60.120.200">
    <property type="match status" value="1"/>
</dbReference>
<evidence type="ECO:0008006" key="4">
    <source>
        <dbReference type="Google" id="ProtNLM"/>
    </source>
</evidence>